<dbReference type="EMBL" id="JAAGWB010000031">
    <property type="protein sequence ID" value="NEN51515.1"/>
    <property type="molecule type" value="Genomic_DNA"/>
</dbReference>
<protein>
    <submittedName>
        <fullName evidence="6">Cobalamin biosynthesis bifunctional protein CbiET</fullName>
    </submittedName>
</protein>
<keyword evidence="4" id="KW-0808">Transferase</keyword>
<dbReference type="CDD" id="cd02440">
    <property type="entry name" value="AdoMet_MTases"/>
    <property type="match status" value="1"/>
</dbReference>
<evidence type="ECO:0000313" key="8">
    <source>
        <dbReference type="Proteomes" id="UP000468828"/>
    </source>
</evidence>
<evidence type="ECO:0000256" key="5">
    <source>
        <dbReference type="ARBA" id="ARBA00022691"/>
    </source>
</evidence>
<dbReference type="RefSeq" id="WP_420846351.1">
    <property type="nucleotide sequence ID" value="NZ_JAAGWB010000031.1"/>
</dbReference>
<comment type="caution">
    <text evidence="6">The sequence shown here is derived from an EMBL/GenBank/DDBJ whole genome shotgun (WGS) entry which is preliminary data.</text>
</comment>
<dbReference type="InterPro" id="IPR050714">
    <property type="entry name" value="Cobalamin_biosynth_MTase"/>
</dbReference>
<evidence type="ECO:0000313" key="6">
    <source>
        <dbReference type="EMBL" id="NEK94627.1"/>
    </source>
</evidence>
<accession>A0A6P0EU03</accession>
<evidence type="ECO:0000256" key="4">
    <source>
        <dbReference type="ARBA" id="ARBA00022679"/>
    </source>
</evidence>
<gene>
    <name evidence="7" type="ORF">G3R41_11315</name>
    <name evidence="6" type="ORF">GCU67_10660</name>
</gene>
<dbReference type="GO" id="GO:0009236">
    <property type="term" value="P:cobalamin biosynthetic process"/>
    <property type="evidence" value="ECO:0007669"/>
    <property type="project" value="UniProtKB-KW"/>
</dbReference>
<evidence type="ECO:0000313" key="7">
    <source>
        <dbReference type="EMBL" id="NEN51515.1"/>
    </source>
</evidence>
<evidence type="ECO:0000256" key="2">
    <source>
        <dbReference type="ARBA" id="ARBA00022573"/>
    </source>
</evidence>
<reference evidence="6 8" key="1">
    <citation type="submission" date="2020-01" db="EMBL/GenBank/DDBJ databases">
        <title>the WGS Modestobacter muralis CPCC 204518.</title>
        <authorList>
            <person name="Jiang Z."/>
        </authorList>
    </citation>
    <scope>NUCLEOTIDE SEQUENCE [LARGE SCALE GENOMIC DNA]</scope>
    <source>
        <strain evidence="6 8">DSM 100205</strain>
    </source>
</reference>
<comment type="pathway">
    <text evidence="1">Cofactor biosynthesis; adenosylcobalamin biosynthesis.</text>
</comment>
<dbReference type="PANTHER" id="PTHR43182">
    <property type="entry name" value="COBALT-PRECORRIN-6B C(15)-METHYLTRANSFERASE (DECARBOXYLATING)"/>
    <property type="match status" value="1"/>
</dbReference>
<dbReference type="AlphaFoldDB" id="A0A6P0EU03"/>
<keyword evidence="8" id="KW-1185">Reference proteome</keyword>
<evidence type="ECO:0000256" key="3">
    <source>
        <dbReference type="ARBA" id="ARBA00022603"/>
    </source>
</evidence>
<dbReference type="EMBL" id="JAAGWH010000029">
    <property type="protein sequence ID" value="NEK94627.1"/>
    <property type="molecule type" value="Genomic_DNA"/>
</dbReference>
<proteinExistence type="predicted"/>
<organism evidence="6 8">
    <name type="scientific">Modestobacter muralis</name>
    <dbReference type="NCBI Taxonomy" id="1608614"/>
    <lineage>
        <taxon>Bacteria</taxon>
        <taxon>Bacillati</taxon>
        <taxon>Actinomycetota</taxon>
        <taxon>Actinomycetes</taxon>
        <taxon>Geodermatophilales</taxon>
        <taxon>Geodermatophilaceae</taxon>
        <taxon>Modestobacter</taxon>
    </lineage>
</organism>
<dbReference type="Gene3D" id="3.40.50.150">
    <property type="entry name" value="Vaccinia Virus protein VP39"/>
    <property type="match status" value="1"/>
</dbReference>
<feature type="non-terminal residue" evidence="6">
    <location>
        <position position="1"/>
    </location>
</feature>
<dbReference type="GO" id="GO:0032259">
    <property type="term" value="P:methylation"/>
    <property type="evidence" value="ECO:0007669"/>
    <property type="project" value="UniProtKB-KW"/>
</dbReference>
<evidence type="ECO:0000313" key="9">
    <source>
        <dbReference type="Proteomes" id="UP000471152"/>
    </source>
</evidence>
<dbReference type="InterPro" id="IPR029063">
    <property type="entry name" value="SAM-dependent_MTases_sf"/>
</dbReference>
<reference evidence="7 9" key="2">
    <citation type="submission" date="2020-02" db="EMBL/GenBank/DDBJ databases">
        <title>The WGS of Modestobacter muralis DSM 100205.</title>
        <authorList>
            <person name="Jiang Z."/>
        </authorList>
    </citation>
    <scope>NUCLEOTIDE SEQUENCE [LARGE SCALE GENOMIC DNA]</scope>
    <source>
        <strain evidence="7 9">DSM 100205</strain>
    </source>
</reference>
<sequence>ESDPERAHRVGQNAARLGVPGLQVVRGRAPEALGDLPAPDAVFVGGGATVPGVLENCWDALPPGGRLVVNAVTVESEAVLAQWRQRVGGSLTRLQVATAAPVGGFTGWKPAMPVTIWSVTR</sequence>
<dbReference type="SUPFAM" id="SSF53335">
    <property type="entry name" value="S-adenosyl-L-methionine-dependent methyltransferases"/>
    <property type="match status" value="1"/>
</dbReference>
<dbReference type="Proteomes" id="UP000468828">
    <property type="component" value="Unassembled WGS sequence"/>
</dbReference>
<keyword evidence="3" id="KW-0489">Methyltransferase</keyword>
<dbReference type="Proteomes" id="UP000471152">
    <property type="component" value="Unassembled WGS sequence"/>
</dbReference>
<evidence type="ECO:0000256" key="1">
    <source>
        <dbReference type="ARBA" id="ARBA00004953"/>
    </source>
</evidence>
<dbReference type="PANTHER" id="PTHR43182:SF1">
    <property type="entry name" value="COBALT-PRECORRIN-7 C(5)-METHYLTRANSFERASE"/>
    <property type="match status" value="1"/>
</dbReference>
<keyword evidence="5" id="KW-0949">S-adenosyl-L-methionine</keyword>
<keyword evidence="2" id="KW-0169">Cobalamin biosynthesis</keyword>
<dbReference type="GO" id="GO:0008168">
    <property type="term" value="F:methyltransferase activity"/>
    <property type="evidence" value="ECO:0007669"/>
    <property type="project" value="UniProtKB-KW"/>
</dbReference>
<name>A0A6P0EU03_9ACTN</name>